<evidence type="ECO:0000256" key="2">
    <source>
        <dbReference type="ARBA" id="ARBA00008335"/>
    </source>
</evidence>
<dbReference type="AlphaFoldDB" id="A0A517LB71"/>
<dbReference type="PANTHER" id="PTHR23502:SF68">
    <property type="entry name" value="MULTIDRUG TRANSPORTER, PUTATIVE (AFU_ORTHOLOGUE AFUA_3G01120)-RELATED"/>
    <property type="match status" value="1"/>
</dbReference>
<evidence type="ECO:0000313" key="10">
    <source>
        <dbReference type="Proteomes" id="UP000316270"/>
    </source>
</evidence>
<comment type="subcellular location">
    <subcellularLocation>
        <location evidence="1">Membrane</location>
        <topology evidence="1">Multi-pass membrane protein</topology>
    </subcellularLocation>
</comment>
<dbReference type="GO" id="GO:0022857">
    <property type="term" value="F:transmembrane transporter activity"/>
    <property type="evidence" value="ECO:0007669"/>
    <property type="project" value="InterPro"/>
</dbReference>
<feature type="transmembrane region" description="Helical" evidence="7">
    <location>
        <begin position="569"/>
        <end position="587"/>
    </location>
</feature>
<evidence type="ECO:0000313" key="9">
    <source>
        <dbReference type="EMBL" id="QDS72867.1"/>
    </source>
</evidence>
<gene>
    <name evidence="9" type="ORF">FKW77_007382</name>
</gene>
<keyword evidence="5 7" id="KW-0472">Membrane</keyword>
<dbReference type="InterPro" id="IPR020846">
    <property type="entry name" value="MFS_dom"/>
</dbReference>
<comment type="similarity">
    <text evidence="2">Belongs to the major facilitator superfamily.</text>
</comment>
<accession>A0A517LB71</accession>
<dbReference type="Gene3D" id="1.20.1250.20">
    <property type="entry name" value="MFS general substrate transporter like domains"/>
    <property type="match status" value="1"/>
</dbReference>
<sequence>MIPITRNNVSGRQSQSFRQQLKTNEADMVKLQRKIHCLNIQIAFLAIEIKLRDCKATAQAVLRNVVSAVRQGSSCHVHDRRAHSPLEEATLLHESTHPARWYATPENNLNDMKRSKLAQLARKQDHYTAMLIRMEEEGCVVRNELSRYRATSYHPKTTPSLADRAGSELLQSSIRNCMGPSEILELYEDEMEKSKGIEGSGNRRIACTYDNPNFGADDLKDDTLKLALAEGHDADIPSNSGVYHDSPSKEAQTDSKEAETTTSSTNEIEQDDPNIVDWEKPVDQDPANPLNWKDNKKWMNIAIVSLLTLITPLASSMFAPGVPQVLRDFHSTSQTLATFVVSVYLLGFAFGPLAVAPLCEIYGRLPVYFSCSALFVVFSIACAVSSSLNMLIGFRFLMGCVGVAPLTIGAGTIADIMPVERRGRAMAIYSIGPLVGPVIGPVGGGYMVEAVGWRWVYWLLAIISGIAAALAFFVMKESYAPVLLAKKTAKLRKETGNESLRSKLDTGITRNQLIRLALIRPMKMLIFSPIVMPLTIYTGFVYGILYFLFTTYSFVFTERYGFSLGQVGLVYIPIGIGMLFGISYLGHFSDAHIEKRQALGAVVPEDRIPPHLVLPGSIAFAAGIFIYGWTVQFEVHWIAPMIGQAIVGFGMISIFTTVQSYLVDAFTIYAASAMAANTIVRSLFGGVLPLSGLKMYEALGYGWGNSLLGFIALAMVPVMVFYEKKGKWLRESPRFKMNL</sequence>
<dbReference type="SUPFAM" id="SSF103473">
    <property type="entry name" value="MFS general substrate transporter"/>
    <property type="match status" value="1"/>
</dbReference>
<evidence type="ECO:0000259" key="8">
    <source>
        <dbReference type="PROSITE" id="PS50850"/>
    </source>
</evidence>
<dbReference type="PANTHER" id="PTHR23502">
    <property type="entry name" value="MAJOR FACILITATOR SUPERFAMILY"/>
    <property type="match status" value="1"/>
</dbReference>
<feature type="transmembrane region" description="Helical" evidence="7">
    <location>
        <begin position="455"/>
        <end position="475"/>
    </location>
</feature>
<evidence type="ECO:0000256" key="6">
    <source>
        <dbReference type="SAM" id="MobiDB-lite"/>
    </source>
</evidence>
<proteinExistence type="inferred from homology"/>
<dbReference type="EMBL" id="CP042192">
    <property type="protein sequence ID" value="QDS72867.1"/>
    <property type="molecule type" value="Genomic_DNA"/>
</dbReference>
<feature type="transmembrane region" description="Helical" evidence="7">
    <location>
        <begin position="635"/>
        <end position="654"/>
    </location>
</feature>
<feature type="transmembrane region" description="Helical" evidence="7">
    <location>
        <begin position="661"/>
        <end position="680"/>
    </location>
</feature>
<name>A0A517LB71_9PEZI</name>
<feature type="transmembrane region" description="Helical" evidence="7">
    <location>
        <begin position="339"/>
        <end position="358"/>
    </location>
</feature>
<evidence type="ECO:0000256" key="5">
    <source>
        <dbReference type="ARBA" id="ARBA00023136"/>
    </source>
</evidence>
<feature type="compositionally biased region" description="Basic and acidic residues" evidence="6">
    <location>
        <begin position="246"/>
        <end position="259"/>
    </location>
</feature>
<dbReference type="InterPro" id="IPR011701">
    <property type="entry name" value="MFS"/>
</dbReference>
<dbReference type="CDD" id="cd17323">
    <property type="entry name" value="MFS_Tpo1_MDR_like"/>
    <property type="match status" value="1"/>
</dbReference>
<feature type="transmembrane region" description="Helical" evidence="7">
    <location>
        <begin position="392"/>
        <end position="414"/>
    </location>
</feature>
<feature type="transmembrane region" description="Helical" evidence="7">
    <location>
        <begin position="426"/>
        <end position="443"/>
    </location>
</feature>
<evidence type="ECO:0000256" key="1">
    <source>
        <dbReference type="ARBA" id="ARBA00004141"/>
    </source>
</evidence>
<feature type="region of interest" description="Disordered" evidence="6">
    <location>
        <begin position="235"/>
        <end position="282"/>
    </location>
</feature>
<feature type="domain" description="Major facilitator superfamily (MFS) profile" evidence="8">
    <location>
        <begin position="300"/>
        <end position="727"/>
    </location>
</feature>
<dbReference type="PROSITE" id="PS50850">
    <property type="entry name" value="MFS"/>
    <property type="match status" value="1"/>
</dbReference>
<dbReference type="STRING" id="50376.A0A517LB71"/>
<keyword evidence="10" id="KW-1185">Reference proteome</keyword>
<feature type="transmembrane region" description="Helical" evidence="7">
    <location>
        <begin position="700"/>
        <end position="722"/>
    </location>
</feature>
<dbReference type="OrthoDB" id="5296287at2759"/>
<protein>
    <recommendedName>
        <fullName evidence="8">Major facilitator superfamily (MFS) profile domain-containing protein</fullName>
    </recommendedName>
</protein>
<keyword evidence="4 7" id="KW-1133">Transmembrane helix</keyword>
<organism evidence="9 10">
    <name type="scientific">Venturia effusa</name>
    <dbReference type="NCBI Taxonomy" id="50376"/>
    <lineage>
        <taxon>Eukaryota</taxon>
        <taxon>Fungi</taxon>
        <taxon>Dikarya</taxon>
        <taxon>Ascomycota</taxon>
        <taxon>Pezizomycotina</taxon>
        <taxon>Dothideomycetes</taxon>
        <taxon>Pleosporomycetidae</taxon>
        <taxon>Venturiales</taxon>
        <taxon>Venturiaceae</taxon>
        <taxon>Venturia</taxon>
    </lineage>
</organism>
<feature type="transmembrane region" description="Helical" evidence="7">
    <location>
        <begin position="365"/>
        <end position="386"/>
    </location>
</feature>
<evidence type="ECO:0000256" key="4">
    <source>
        <dbReference type="ARBA" id="ARBA00022989"/>
    </source>
</evidence>
<evidence type="ECO:0000256" key="7">
    <source>
        <dbReference type="SAM" id="Phobius"/>
    </source>
</evidence>
<dbReference type="FunFam" id="1.20.1250.20:FF:000011">
    <property type="entry name" value="MFS multidrug transporter, putative"/>
    <property type="match status" value="1"/>
</dbReference>
<feature type="transmembrane region" description="Helical" evidence="7">
    <location>
        <begin position="298"/>
        <end position="319"/>
    </location>
</feature>
<feature type="transmembrane region" description="Helical" evidence="7">
    <location>
        <begin position="608"/>
        <end position="629"/>
    </location>
</feature>
<keyword evidence="3 7" id="KW-0812">Transmembrane</keyword>
<dbReference type="Pfam" id="PF07690">
    <property type="entry name" value="MFS_1"/>
    <property type="match status" value="1"/>
</dbReference>
<dbReference type="InterPro" id="IPR036259">
    <property type="entry name" value="MFS_trans_sf"/>
</dbReference>
<dbReference type="GO" id="GO:0016020">
    <property type="term" value="C:membrane"/>
    <property type="evidence" value="ECO:0007669"/>
    <property type="project" value="UniProtKB-SubCell"/>
</dbReference>
<reference evidence="9 10" key="1">
    <citation type="submission" date="2019-07" db="EMBL/GenBank/DDBJ databases">
        <title>Finished genome of Venturia effusa.</title>
        <authorList>
            <person name="Young C.A."/>
            <person name="Cox M.P."/>
            <person name="Ganley A.R.D."/>
            <person name="David W.J."/>
        </authorList>
    </citation>
    <scope>NUCLEOTIDE SEQUENCE [LARGE SCALE GENOMIC DNA]</scope>
    <source>
        <strain evidence="10">albino</strain>
    </source>
</reference>
<evidence type="ECO:0000256" key="3">
    <source>
        <dbReference type="ARBA" id="ARBA00022692"/>
    </source>
</evidence>
<dbReference type="Proteomes" id="UP000316270">
    <property type="component" value="Chromosome 8"/>
</dbReference>
<feature type="transmembrane region" description="Helical" evidence="7">
    <location>
        <begin position="525"/>
        <end position="549"/>
    </location>
</feature>